<comment type="caution">
    <text evidence="12">Lacks conserved residue(s) required for the propagation of feature annotation.</text>
</comment>
<dbReference type="PANTHER" id="PTHR10584:SF166">
    <property type="entry name" value="RIBOKINASE"/>
    <property type="match status" value="1"/>
</dbReference>
<evidence type="ECO:0000313" key="14">
    <source>
        <dbReference type="EMBL" id="MCR2805136.1"/>
    </source>
</evidence>
<dbReference type="Pfam" id="PF00294">
    <property type="entry name" value="PfkB"/>
    <property type="match status" value="1"/>
</dbReference>
<comment type="similarity">
    <text evidence="12">Belongs to the carbohydrate kinase PfkB family. Ribokinase subfamily.</text>
</comment>
<name>A0A9X2MQR1_9BACL</name>
<dbReference type="Proteomes" id="UP001141950">
    <property type="component" value="Unassembled WGS sequence"/>
</dbReference>
<dbReference type="PROSITE" id="PS00584">
    <property type="entry name" value="PFKB_KINASES_2"/>
    <property type="match status" value="1"/>
</dbReference>
<dbReference type="PRINTS" id="PR00990">
    <property type="entry name" value="RIBOKINASE"/>
</dbReference>
<dbReference type="Gene3D" id="3.40.1190.20">
    <property type="match status" value="1"/>
</dbReference>
<feature type="binding site" evidence="12">
    <location>
        <begin position="41"/>
        <end position="45"/>
    </location>
    <ligand>
        <name>substrate</name>
    </ligand>
</feature>
<evidence type="ECO:0000256" key="6">
    <source>
        <dbReference type="ARBA" id="ARBA00022741"/>
    </source>
</evidence>
<feature type="binding site" evidence="12">
    <location>
        <begin position="257"/>
        <end position="258"/>
    </location>
    <ligand>
        <name>ATP</name>
        <dbReference type="ChEBI" id="CHEBI:30616"/>
    </ligand>
</feature>
<keyword evidence="5 12" id="KW-0479">Metal-binding</keyword>
<comment type="function">
    <text evidence="12">Catalyzes the phosphorylation of ribose at O-5 in a reaction requiring ATP and magnesium. The resulting D-ribose-5-phosphate can then be used either for sythesis of nucleotides, histidine, and tryptophan, or as a component of the pentose phosphate pathway.</text>
</comment>
<evidence type="ECO:0000256" key="7">
    <source>
        <dbReference type="ARBA" id="ARBA00022777"/>
    </source>
</evidence>
<evidence type="ECO:0000256" key="9">
    <source>
        <dbReference type="ARBA" id="ARBA00022842"/>
    </source>
</evidence>
<evidence type="ECO:0000256" key="2">
    <source>
        <dbReference type="ARBA" id="ARBA00012035"/>
    </source>
</evidence>
<dbReference type="InterPro" id="IPR002173">
    <property type="entry name" value="Carboh/pur_kinase_PfkB_CS"/>
</dbReference>
<comment type="cofactor">
    <cofactor evidence="12">
        <name>Mg(2+)</name>
        <dbReference type="ChEBI" id="CHEBI:18420"/>
    </cofactor>
    <text evidence="12">Requires a divalent cation, most likely magnesium in vivo, as an electrophilic catalyst to aid phosphoryl group transfer. It is the chelate of the metal and the nucleotide that is the actual substrate.</text>
</comment>
<feature type="binding site" evidence="12">
    <location>
        <position position="254"/>
    </location>
    <ligand>
        <name>K(+)</name>
        <dbReference type="ChEBI" id="CHEBI:29103"/>
    </ligand>
</feature>
<comment type="subcellular location">
    <subcellularLocation>
        <location evidence="12">Cytoplasm</location>
    </subcellularLocation>
</comment>
<evidence type="ECO:0000259" key="13">
    <source>
        <dbReference type="Pfam" id="PF00294"/>
    </source>
</evidence>
<dbReference type="AlphaFoldDB" id="A0A9X2MQR1"/>
<keyword evidence="11 12" id="KW-0119">Carbohydrate metabolism</keyword>
<dbReference type="InterPro" id="IPR011611">
    <property type="entry name" value="PfkB_dom"/>
</dbReference>
<keyword evidence="4 12" id="KW-0808">Transferase</keyword>
<feature type="binding site" evidence="12">
    <location>
        <position position="252"/>
    </location>
    <ligand>
        <name>K(+)</name>
        <dbReference type="ChEBI" id="CHEBI:29103"/>
    </ligand>
</feature>
<dbReference type="CDD" id="cd01174">
    <property type="entry name" value="ribokinase"/>
    <property type="match status" value="1"/>
</dbReference>
<evidence type="ECO:0000256" key="10">
    <source>
        <dbReference type="ARBA" id="ARBA00022958"/>
    </source>
</evidence>
<comment type="pathway">
    <text evidence="12">Carbohydrate metabolism; D-ribose degradation; D-ribose 5-phosphate from beta-D-ribopyranose: step 2/2.</text>
</comment>
<comment type="similarity">
    <text evidence="1">Belongs to the carbohydrate kinase pfkB family.</text>
</comment>
<keyword evidence="12" id="KW-0963">Cytoplasm</keyword>
<keyword evidence="7 12" id="KW-0418">Kinase</keyword>
<dbReference type="RefSeq" id="WP_257447082.1">
    <property type="nucleotide sequence ID" value="NZ_JANIPJ010000010.1"/>
</dbReference>
<evidence type="ECO:0000256" key="4">
    <source>
        <dbReference type="ARBA" id="ARBA00022679"/>
    </source>
</evidence>
<dbReference type="GO" id="GO:0046872">
    <property type="term" value="F:metal ion binding"/>
    <property type="evidence" value="ECO:0007669"/>
    <property type="project" value="UniProtKB-KW"/>
</dbReference>
<feature type="active site" description="Proton acceptor" evidence="12">
    <location>
        <position position="258"/>
    </location>
</feature>
<keyword evidence="10 12" id="KW-0630">Potassium</keyword>
<evidence type="ECO:0000256" key="3">
    <source>
        <dbReference type="ARBA" id="ARBA00016943"/>
    </source>
</evidence>
<dbReference type="PANTHER" id="PTHR10584">
    <property type="entry name" value="SUGAR KINASE"/>
    <property type="match status" value="1"/>
</dbReference>
<feature type="domain" description="Carbohydrate kinase PfkB" evidence="13">
    <location>
        <begin position="5"/>
        <end position="300"/>
    </location>
</feature>
<comment type="subunit">
    <text evidence="12">Homodimer.</text>
</comment>
<dbReference type="EMBL" id="JANIPJ010000010">
    <property type="protein sequence ID" value="MCR2805136.1"/>
    <property type="molecule type" value="Genomic_DNA"/>
</dbReference>
<dbReference type="GO" id="GO:0019303">
    <property type="term" value="P:D-ribose catabolic process"/>
    <property type="evidence" value="ECO:0007669"/>
    <property type="project" value="UniProtKB-UniRule"/>
</dbReference>
<feature type="binding site" evidence="12">
    <location>
        <position position="258"/>
    </location>
    <ligand>
        <name>substrate</name>
    </ligand>
</feature>
<dbReference type="InterPro" id="IPR011877">
    <property type="entry name" value="Ribokinase"/>
</dbReference>
<evidence type="ECO:0000313" key="15">
    <source>
        <dbReference type="Proteomes" id="UP001141950"/>
    </source>
</evidence>
<comment type="activity regulation">
    <text evidence="12">Activated by a monovalent cation that binds near, but not in, the active site. The most likely occupant of the site in vivo is potassium. Ion binding induces a conformational change that may alter substrate affinity.</text>
</comment>
<comment type="caution">
    <text evidence="14">The sequence shown here is derived from an EMBL/GenBank/DDBJ whole genome shotgun (WGS) entry which is preliminary data.</text>
</comment>
<feature type="binding site" evidence="12">
    <location>
        <position position="291"/>
    </location>
    <ligand>
        <name>K(+)</name>
        <dbReference type="ChEBI" id="CHEBI:29103"/>
    </ligand>
</feature>
<evidence type="ECO:0000256" key="1">
    <source>
        <dbReference type="ARBA" id="ARBA00005380"/>
    </source>
</evidence>
<keyword evidence="6 12" id="KW-0547">Nucleotide-binding</keyword>
<dbReference type="SUPFAM" id="SSF53613">
    <property type="entry name" value="Ribokinase-like"/>
    <property type="match status" value="1"/>
</dbReference>
<comment type="catalytic activity">
    <reaction evidence="12">
        <text>D-ribose + ATP = D-ribose 5-phosphate + ADP + H(+)</text>
        <dbReference type="Rhea" id="RHEA:13697"/>
        <dbReference type="ChEBI" id="CHEBI:15378"/>
        <dbReference type="ChEBI" id="CHEBI:30616"/>
        <dbReference type="ChEBI" id="CHEBI:47013"/>
        <dbReference type="ChEBI" id="CHEBI:78346"/>
        <dbReference type="ChEBI" id="CHEBI:456216"/>
        <dbReference type="EC" id="2.7.1.15"/>
    </reaction>
</comment>
<dbReference type="InterPro" id="IPR002139">
    <property type="entry name" value="Ribo/fructo_kinase"/>
</dbReference>
<keyword evidence="15" id="KW-1185">Reference proteome</keyword>
<dbReference type="NCBIfam" id="TIGR02152">
    <property type="entry name" value="D_ribokin_bact"/>
    <property type="match status" value="1"/>
</dbReference>
<sequence>MKRPNIAVIGSLNMDIVVKASKFPAAGETIQGDEIHFVPGGKGANQAVALARLGADVSMVGAIGFDSFGRTLLASLADSGVNNEYVKMAEQAPTGTASITLTPEDNSIVIVSGANAELRAADIKRAEAAIEAADAVLLQLEVPLETVEYAAELAEKHGKLVILNPAPARKLPDSLLRRVHYMTPNLTELAVLTGVDPGTDGDGRALEEAMDALLALGPDFVVTTLGAEGAAWKVKAGGSLARQPAHRMKVADTTGAGDAFNAGLAYGLCEGRGISEAAAFAAQVSALAVTKFGAQDGMPTMAEVAAYFQGKGG</sequence>
<dbReference type="InterPro" id="IPR029056">
    <property type="entry name" value="Ribokinase-like"/>
</dbReference>
<evidence type="ECO:0000256" key="5">
    <source>
        <dbReference type="ARBA" id="ARBA00022723"/>
    </source>
</evidence>
<protein>
    <recommendedName>
        <fullName evidence="3 12">Ribokinase</fullName>
        <shortName evidence="12">RK</shortName>
        <ecNumber evidence="2 12">2.7.1.15</ecNumber>
    </recommendedName>
</protein>
<feature type="binding site" evidence="12">
    <location>
        <position position="293"/>
    </location>
    <ligand>
        <name>K(+)</name>
        <dbReference type="ChEBI" id="CHEBI:29103"/>
    </ligand>
</feature>
<feature type="binding site" evidence="12">
    <location>
        <position position="141"/>
    </location>
    <ligand>
        <name>substrate</name>
    </ligand>
</feature>
<keyword evidence="9 12" id="KW-0460">Magnesium</keyword>
<dbReference type="GO" id="GO:0005829">
    <property type="term" value="C:cytosol"/>
    <property type="evidence" value="ECO:0007669"/>
    <property type="project" value="TreeGrafter"/>
</dbReference>
<dbReference type="GO" id="GO:0004747">
    <property type="term" value="F:ribokinase activity"/>
    <property type="evidence" value="ECO:0007669"/>
    <property type="project" value="UniProtKB-UniRule"/>
</dbReference>
<evidence type="ECO:0000256" key="8">
    <source>
        <dbReference type="ARBA" id="ARBA00022840"/>
    </source>
</evidence>
<keyword evidence="8 12" id="KW-0067">ATP-binding</keyword>
<evidence type="ECO:0000256" key="11">
    <source>
        <dbReference type="ARBA" id="ARBA00023277"/>
    </source>
</evidence>
<proteinExistence type="inferred from homology"/>
<gene>
    <name evidence="12 14" type="primary">rbsK</name>
    <name evidence="14" type="ORF">NQZ67_14715</name>
</gene>
<organism evidence="14 15">
    <name type="scientific">Paenibacillus soyae</name>
    <dbReference type="NCBI Taxonomy" id="2969249"/>
    <lineage>
        <taxon>Bacteria</taxon>
        <taxon>Bacillati</taxon>
        <taxon>Bacillota</taxon>
        <taxon>Bacilli</taxon>
        <taxon>Bacillales</taxon>
        <taxon>Paenibacillaceae</taxon>
        <taxon>Paenibacillus</taxon>
    </lineage>
</organism>
<feature type="binding site" evidence="12">
    <location>
        <position position="185"/>
    </location>
    <ligand>
        <name>ATP</name>
        <dbReference type="ChEBI" id="CHEBI:30616"/>
    </ligand>
</feature>
<dbReference type="EC" id="2.7.1.15" evidence="2 12"/>
<dbReference type="GO" id="GO:0005524">
    <property type="term" value="F:ATP binding"/>
    <property type="evidence" value="ECO:0007669"/>
    <property type="project" value="UniProtKB-UniRule"/>
</dbReference>
<dbReference type="PROSITE" id="PS00583">
    <property type="entry name" value="PFKB_KINASES_1"/>
    <property type="match status" value="1"/>
</dbReference>
<evidence type="ECO:0000256" key="12">
    <source>
        <dbReference type="HAMAP-Rule" id="MF_01987"/>
    </source>
</evidence>
<feature type="binding site" evidence="12">
    <location>
        <begin position="224"/>
        <end position="229"/>
    </location>
    <ligand>
        <name>ATP</name>
        <dbReference type="ChEBI" id="CHEBI:30616"/>
    </ligand>
</feature>
<dbReference type="HAMAP" id="MF_01987">
    <property type="entry name" value="Ribokinase"/>
    <property type="match status" value="1"/>
</dbReference>
<feature type="binding site" evidence="12">
    <location>
        <begin position="13"/>
        <end position="15"/>
    </location>
    <ligand>
        <name>substrate</name>
    </ligand>
</feature>
<reference evidence="14" key="1">
    <citation type="submission" date="2022-08" db="EMBL/GenBank/DDBJ databases">
        <title>The genomic sequence of strain Paenibacillus sp. SCIV0701.</title>
        <authorList>
            <person name="Zhao H."/>
        </authorList>
    </citation>
    <scope>NUCLEOTIDE SEQUENCE</scope>
    <source>
        <strain evidence="14">SCIV0701</strain>
    </source>
</reference>
<feature type="binding site" evidence="12">
    <location>
        <position position="288"/>
    </location>
    <ligand>
        <name>K(+)</name>
        <dbReference type="ChEBI" id="CHEBI:29103"/>
    </ligand>
</feature>
<accession>A0A9X2MQR1</accession>